<organism evidence="2 3">
    <name type="scientific">Corynebacterium doosanense CAU 212 = DSM 45436</name>
    <dbReference type="NCBI Taxonomy" id="558173"/>
    <lineage>
        <taxon>Bacteria</taxon>
        <taxon>Bacillati</taxon>
        <taxon>Actinomycetota</taxon>
        <taxon>Actinomycetes</taxon>
        <taxon>Mycobacteriales</taxon>
        <taxon>Corynebacteriaceae</taxon>
        <taxon>Corynebacterium</taxon>
    </lineage>
</organism>
<evidence type="ECO:0000313" key="2">
    <source>
        <dbReference type="EMBL" id="AIT60860.1"/>
    </source>
</evidence>
<dbReference type="HOGENOM" id="CLU_133073_0_1_11"/>
<dbReference type="RefSeq" id="WP_018022171.1">
    <property type="nucleotide sequence ID" value="NZ_AQUX01000006.1"/>
</dbReference>
<dbReference type="KEGG" id="cdo:CDOO_06025"/>
<feature type="region of interest" description="Disordered" evidence="1">
    <location>
        <begin position="1"/>
        <end position="27"/>
    </location>
</feature>
<dbReference type="EMBL" id="CP006764">
    <property type="protein sequence ID" value="AIT60860.1"/>
    <property type="molecule type" value="Genomic_DNA"/>
</dbReference>
<gene>
    <name evidence="2" type="ORF">CDOO_06025</name>
</gene>
<accession>A0A097IFH0</accession>
<reference evidence="2 3" key="1">
    <citation type="submission" date="2013-09" db="EMBL/GenBank/DDBJ databases">
        <title>Complete genome sequence of Corynebacterium doosanense CAU 212(T) (=DSM 45436(T)), isolated from activated sludge.</title>
        <authorList>
            <person name="Schaffert L."/>
            <person name="Albersmeier A."/>
            <person name="Kalinowski J."/>
            <person name="Ruckert C."/>
        </authorList>
    </citation>
    <scope>NUCLEOTIDE SEQUENCE [LARGE SCALE GENOMIC DNA]</scope>
    <source>
        <strain evidence="2 3">CAU 212</strain>
    </source>
</reference>
<dbReference type="AlphaFoldDB" id="A0A097IFH0"/>
<name>A0A097IFH0_9CORY</name>
<dbReference type="STRING" id="558173.CDOO_06025"/>
<keyword evidence="3" id="KW-1185">Reference proteome</keyword>
<proteinExistence type="predicted"/>
<evidence type="ECO:0000256" key="1">
    <source>
        <dbReference type="SAM" id="MobiDB-lite"/>
    </source>
</evidence>
<sequence>MPRKNRRYASAAPRPLPRDGSTFFGTRSVDGPGGETYLVRQIGASAAQKFYVCPSCHQNIPPGVAHIVAWPEDRGEYRRHWHRQCWERR</sequence>
<evidence type="ECO:0000313" key="3">
    <source>
        <dbReference type="Proteomes" id="UP000029914"/>
    </source>
</evidence>
<dbReference type="eggNOG" id="ENOG5032YDP">
    <property type="taxonomic scope" value="Bacteria"/>
</dbReference>
<dbReference type="OrthoDB" id="3381577at2"/>
<dbReference type="Proteomes" id="UP000029914">
    <property type="component" value="Chromosome"/>
</dbReference>
<protein>
    <submittedName>
        <fullName evidence="2">ATP/GTP-binding protein</fullName>
    </submittedName>
</protein>